<dbReference type="RefSeq" id="WP_189989746.1">
    <property type="nucleotide sequence ID" value="NZ_BMZS01000005.1"/>
</dbReference>
<dbReference type="AlphaFoldDB" id="A0A919CPR7"/>
<proteinExistence type="predicted"/>
<dbReference type="EMBL" id="BMZS01000005">
    <property type="protein sequence ID" value="GHD50543.1"/>
    <property type="molecule type" value="Genomic_DNA"/>
</dbReference>
<dbReference type="CDD" id="cd00293">
    <property type="entry name" value="USP-like"/>
    <property type="match status" value="1"/>
</dbReference>
<accession>A0A919CPR7</accession>
<name>A0A919CPR7_9PROT</name>
<dbReference type="SUPFAM" id="SSF52402">
    <property type="entry name" value="Adenine nucleotide alpha hydrolases-like"/>
    <property type="match status" value="2"/>
</dbReference>
<gene>
    <name evidence="1" type="ORF">GCM10017083_23890</name>
</gene>
<comment type="caution">
    <text evidence="1">The sequence shown here is derived from an EMBL/GenBank/DDBJ whole genome shotgun (WGS) entry which is preliminary data.</text>
</comment>
<sequence length="268" mass="28043">MKRLLITIDGSANDATSLRSAMALARRLSAQLSVVYTALPAEAFYGYAETTAPVVFDNTEEAAAAAQRARAAYDEVCADWPGAGWSTTDELSADAIARLGPLADLVIMERLSQEEGPSAAGFNAALFDGAGPVYITPPQPLPTVATNPVIAWNGSREASLAVKSAMPLLQLAGRATVLTGEDESSGSVRALKQYLDAYEVPMTVQGFSSGQLTARGRARALLKAAEGLSADLLVMGGYGENAMSALFGLGRATRKIVTAARMPVLLHH</sequence>
<dbReference type="Gene3D" id="3.40.50.12370">
    <property type="match status" value="1"/>
</dbReference>
<dbReference type="Proteomes" id="UP000630353">
    <property type="component" value="Unassembled WGS sequence"/>
</dbReference>
<reference evidence="1" key="2">
    <citation type="submission" date="2020-09" db="EMBL/GenBank/DDBJ databases">
        <authorList>
            <person name="Sun Q."/>
            <person name="Kim S."/>
        </authorList>
    </citation>
    <scope>NUCLEOTIDE SEQUENCE</scope>
    <source>
        <strain evidence="1">KCTC 42651</strain>
    </source>
</reference>
<evidence type="ECO:0000313" key="2">
    <source>
        <dbReference type="Proteomes" id="UP000630353"/>
    </source>
</evidence>
<keyword evidence="2" id="KW-1185">Reference proteome</keyword>
<organism evidence="1 2">
    <name type="scientific">Thalassobaculum fulvum</name>
    <dbReference type="NCBI Taxonomy" id="1633335"/>
    <lineage>
        <taxon>Bacteria</taxon>
        <taxon>Pseudomonadati</taxon>
        <taxon>Pseudomonadota</taxon>
        <taxon>Alphaproteobacteria</taxon>
        <taxon>Rhodospirillales</taxon>
        <taxon>Thalassobaculaceae</taxon>
        <taxon>Thalassobaculum</taxon>
    </lineage>
</organism>
<protein>
    <submittedName>
        <fullName evidence="1">Universal stress protein UspA</fullName>
    </submittedName>
</protein>
<reference evidence="1" key="1">
    <citation type="journal article" date="2014" name="Int. J. Syst. Evol. Microbiol.">
        <title>Complete genome sequence of Corynebacterium casei LMG S-19264T (=DSM 44701T), isolated from a smear-ripened cheese.</title>
        <authorList>
            <consortium name="US DOE Joint Genome Institute (JGI-PGF)"/>
            <person name="Walter F."/>
            <person name="Albersmeier A."/>
            <person name="Kalinowski J."/>
            <person name="Ruckert C."/>
        </authorList>
    </citation>
    <scope>NUCLEOTIDE SEQUENCE</scope>
    <source>
        <strain evidence="1">KCTC 42651</strain>
    </source>
</reference>
<evidence type="ECO:0000313" key="1">
    <source>
        <dbReference type="EMBL" id="GHD50543.1"/>
    </source>
</evidence>